<reference evidence="2 3" key="1">
    <citation type="submission" date="2015-07" db="EMBL/GenBank/DDBJ databases">
        <title>Foodborne Vibrio parahaemolyticus Isolates.</title>
        <authorList>
            <person name="Ronholm J."/>
            <person name="Petronella N."/>
            <person name="Kenwell R."/>
            <person name="Banerjee S."/>
        </authorList>
    </citation>
    <scope>NUCLEOTIDE SEQUENCE [LARGE SCALE GENOMIC DNA]</scope>
    <source>
        <strain evidence="2 3">HS-06-05</strain>
    </source>
</reference>
<dbReference type="AlphaFoldDB" id="A0AAW3J2Z2"/>
<feature type="transmembrane region" description="Helical" evidence="1">
    <location>
        <begin position="18"/>
        <end position="38"/>
    </location>
</feature>
<sequence>MIHWFTTVFSQPAQKAQLFSIVLSAFVAFSVLLLNQWFTSRRARKDHMINKIEEFYEAIGEYESVLSSYSILCLLKAKIVVSFKRS</sequence>
<name>A0AAW3J2Z2_VIBPH</name>
<evidence type="ECO:0000256" key="1">
    <source>
        <dbReference type="SAM" id="Phobius"/>
    </source>
</evidence>
<dbReference type="Proteomes" id="UP000037697">
    <property type="component" value="Unassembled WGS sequence"/>
</dbReference>
<keyword evidence="1" id="KW-1133">Transmembrane helix</keyword>
<keyword evidence="1" id="KW-0472">Membrane</keyword>
<proteinExistence type="predicted"/>
<comment type="caution">
    <text evidence="2">The sequence shown here is derived from an EMBL/GenBank/DDBJ whole genome shotgun (WGS) entry which is preliminary data.</text>
</comment>
<evidence type="ECO:0000313" key="3">
    <source>
        <dbReference type="Proteomes" id="UP000037697"/>
    </source>
</evidence>
<accession>A0AAW3J2Z2</accession>
<evidence type="ECO:0000313" key="2">
    <source>
        <dbReference type="EMBL" id="KOY42502.1"/>
    </source>
</evidence>
<keyword evidence="1" id="KW-0812">Transmembrane</keyword>
<dbReference type="EMBL" id="LIRS01000007">
    <property type="protein sequence ID" value="KOY42502.1"/>
    <property type="molecule type" value="Genomic_DNA"/>
</dbReference>
<organism evidence="2 3">
    <name type="scientific">Vibrio parahaemolyticus</name>
    <dbReference type="NCBI Taxonomy" id="670"/>
    <lineage>
        <taxon>Bacteria</taxon>
        <taxon>Pseudomonadati</taxon>
        <taxon>Pseudomonadota</taxon>
        <taxon>Gammaproteobacteria</taxon>
        <taxon>Vibrionales</taxon>
        <taxon>Vibrionaceae</taxon>
        <taxon>Vibrio</taxon>
    </lineage>
</organism>
<gene>
    <name evidence="2" type="ORF">ACX05_00765</name>
</gene>
<protein>
    <submittedName>
        <fullName evidence="2">Uncharacterized protein</fullName>
    </submittedName>
</protein>